<proteinExistence type="predicted"/>
<dbReference type="SUPFAM" id="SSF54427">
    <property type="entry name" value="NTF2-like"/>
    <property type="match status" value="1"/>
</dbReference>
<protein>
    <submittedName>
        <fullName evidence="2">SnoaL-like domain-containing protein</fullName>
    </submittedName>
</protein>
<gene>
    <name evidence="2" type="ORF">SAMN05444716_11177</name>
</gene>
<keyword evidence="3" id="KW-1185">Reference proteome</keyword>
<dbReference type="RefSeq" id="WP_093844317.1">
    <property type="nucleotide sequence ID" value="NZ_FPAB01000011.1"/>
</dbReference>
<organism evidence="2 3">
    <name type="scientific">Streptomyces harbinensis</name>
    <dbReference type="NCBI Taxonomy" id="1176198"/>
    <lineage>
        <taxon>Bacteria</taxon>
        <taxon>Bacillati</taxon>
        <taxon>Actinomycetota</taxon>
        <taxon>Actinomycetes</taxon>
        <taxon>Kitasatosporales</taxon>
        <taxon>Streptomycetaceae</taxon>
        <taxon>Streptomyces</taxon>
    </lineage>
</organism>
<dbReference type="CDD" id="cd00531">
    <property type="entry name" value="NTF2_like"/>
    <property type="match status" value="1"/>
</dbReference>
<dbReference type="Proteomes" id="UP000198873">
    <property type="component" value="Unassembled WGS sequence"/>
</dbReference>
<evidence type="ECO:0000259" key="1">
    <source>
        <dbReference type="Pfam" id="PF13577"/>
    </source>
</evidence>
<dbReference type="Pfam" id="PF13577">
    <property type="entry name" value="SnoaL_4"/>
    <property type="match status" value="1"/>
</dbReference>
<dbReference type="InterPro" id="IPR037401">
    <property type="entry name" value="SnoaL-like"/>
</dbReference>
<dbReference type="InterPro" id="IPR032710">
    <property type="entry name" value="NTF2-like_dom_sf"/>
</dbReference>
<evidence type="ECO:0000313" key="2">
    <source>
        <dbReference type="EMBL" id="SFT19306.1"/>
    </source>
</evidence>
<reference evidence="3" key="1">
    <citation type="submission" date="2016-10" db="EMBL/GenBank/DDBJ databases">
        <authorList>
            <person name="Varghese N."/>
            <person name="Submissions S."/>
        </authorList>
    </citation>
    <scope>NUCLEOTIDE SEQUENCE [LARGE SCALE GENOMIC DNA]</scope>
    <source>
        <strain evidence="3">CGMCC 4.7047</strain>
    </source>
</reference>
<feature type="domain" description="SnoaL-like" evidence="1">
    <location>
        <begin position="10"/>
        <end position="129"/>
    </location>
</feature>
<name>A0A1I6W013_9ACTN</name>
<dbReference type="Gene3D" id="3.10.450.50">
    <property type="match status" value="1"/>
</dbReference>
<dbReference type="EMBL" id="FPAB01000011">
    <property type="protein sequence ID" value="SFT19306.1"/>
    <property type="molecule type" value="Genomic_DNA"/>
</dbReference>
<accession>A0A1I6W013</accession>
<dbReference type="AlphaFoldDB" id="A0A1I6W013"/>
<evidence type="ECO:0000313" key="3">
    <source>
        <dbReference type="Proteomes" id="UP000198873"/>
    </source>
</evidence>
<dbReference type="STRING" id="1176198.SAMN05444716_11177"/>
<sequence>MTPEQRLRLLEDKEAVRGLLLRGWRALDGKDFATWIAGWTPDAVLEFGPWGAVHGRDAIRATVEEAEAAYPAMQHHILNLHIEVNGGAATGIGYMWFVATGADPADPYAMGGPYDWEFRRGPDGWRVARQRLGVSWTTGRDPLRNFP</sequence>